<comment type="miscellaneous">
    <text evidence="8">During catalysis, the active site Cys acts as a nucleophile attacking the alpha-carbonyl group of tRNA-bound glutamate with the formation of a thioester intermediate between enzyme and glutamate, and the concomitant release of tRNA(Glu). The thioester intermediate is finally reduced by direct hydride transfer from NADPH, to form the product GSA.</text>
</comment>
<dbReference type="PANTHER" id="PTHR43013:SF1">
    <property type="entry name" value="GLUTAMYL-TRNA REDUCTASE"/>
    <property type="match status" value="1"/>
</dbReference>
<evidence type="ECO:0000256" key="8">
    <source>
        <dbReference type="HAMAP-Rule" id="MF_00087"/>
    </source>
</evidence>
<evidence type="ECO:0000256" key="6">
    <source>
        <dbReference type="ARBA" id="ARBA00023244"/>
    </source>
</evidence>
<evidence type="ECO:0000256" key="7">
    <source>
        <dbReference type="ARBA" id="ARBA00047464"/>
    </source>
</evidence>
<keyword evidence="14" id="KW-1185">Reference proteome</keyword>
<evidence type="ECO:0000259" key="10">
    <source>
        <dbReference type="Pfam" id="PF00745"/>
    </source>
</evidence>
<dbReference type="RefSeq" id="WP_386671828.1">
    <property type="nucleotide sequence ID" value="NZ_JBHLTG010000005.1"/>
</dbReference>
<comment type="subunit">
    <text evidence="8">Homodimer.</text>
</comment>
<comment type="pathway">
    <text evidence="1 8 9">Porphyrin-containing compound metabolism; protoporphyrin-IX biosynthesis; 5-aminolevulinate from L-glutamyl-tRNA(Glu): step 1/2.</text>
</comment>
<feature type="domain" description="Quinate/shikimate 5-dehydrogenase/glutamyl-tRNA reductase" evidence="11">
    <location>
        <begin position="176"/>
        <end position="295"/>
    </location>
</feature>
<dbReference type="InterPro" id="IPR036291">
    <property type="entry name" value="NAD(P)-bd_dom_sf"/>
</dbReference>
<keyword evidence="4 8" id="KW-0521">NADP</keyword>
<evidence type="ECO:0000256" key="2">
    <source>
        <dbReference type="ARBA" id="ARBA00005916"/>
    </source>
</evidence>
<feature type="domain" description="Glutamyl-tRNA reductase N-terminal" evidence="12">
    <location>
        <begin position="6"/>
        <end position="161"/>
    </location>
</feature>
<dbReference type="SUPFAM" id="SSF51735">
    <property type="entry name" value="NAD(P)-binding Rossmann-fold domains"/>
    <property type="match status" value="1"/>
</dbReference>
<evidence type="ECO:0000256" key="4">
    <source>
        <dbReference type="ARBA" id="ARBA00022857"/>
    </source>
</evidence>
<evidence type="ECO:0000259" key="11">
    <source>
        <dbReference type="Pfam" id="PF01488"/>
    </source>
</evidence>
<dbReference type="Pfam" id="PF05201">
    <property type="entry name" value="GlutR_N"/>
    <property type="match status" value="1"/>
</dbReference>
<evidence type="ECO:0000256" key="5">
    <source>
        <dbReference type="ARBA" id="ARBA00023002"/>
    </source>
</evidence>
<evidence type="ECO:0000259" key="12">
    <source>
        <dbReference type="Pfam" id="PF05201"/>
    </source>
</evidence>
<comment type="domain">
    <text evidence="8">Possesses an unusual extended V-shaped dimeric structure with each monomer consisting of three distinct domains arranged along a curved 'spinal' alpha-helix. The N-terminal catalytic domain specifically recognizes the glutamate moiety of the substrate. The second domain is the NADPH-binding domain, and the third C-terminal domain is responsible for dimerization.</text>
</comment>
<keyword evidence="6 8" id="KW-0627">Porphyrin biosynthesis</keyword>
<organism evidence="13 14">
    <name type="scientific">Lysobacter korlensis</name>
    <dbReference type="NCBI Taxonomy" id="553636"/>
    <lineage>
        <taxon>Bacteria</taxon>
        <taxon>Pseudomonadati</taxon>
        <taxon>Pseudomonadota</taxon>
        <taxon>Gammaproteobacteria</taxon>
        <taxon>Lysobacterales</taxon>
        <taxon>Lysobacteraceae</taxon>
        <taxon>Lysobacter</taxon>
    </lineage>
</organism>
<dbReference type="PIRSF" id="PIRSF000445">
    <property type="entry name" value="4pyrrol_synth_GluRdtase"/>
    <property type="match status" value="1"/>
</dbReference>
<feature type="binding site" evidence="8">
    <location>
        <position position="114"/>
    </location>
    <ligand>
        <name>substrate</name>
    </ligand>
</feature>
<dbReference type="NCBIfam" id="NF000750">
    <property type="entry name" value="PRK00045.3-4"/>
    <property type="match status" value="1"/>
</dbReference>
<dbReference type="InterPro" id="IPR018214">
    <property type="entry name" value="GluRdtase_CS"/>
</dbReference>
<evidence type="ECO:0000313" key="14">
    <source>
        <dbReference type="Proteomes" id="UP001589896"/>
    </source>
</evidence>
<keyword evidence="5 8" id="KW-0560">Oxidoreductase</keyword>
<dbReference type="Gene3D" id="3.40.50.720">
    <property type="entry name" value="NAD(P)-binding Rossmann-like Domain"/>
    <property type="match status" value="1"/>
</dbReference>
<dbReference type="GO" id="GO:0008883">
    <property type="term" value="F:glutamyl-tRNA reductase activity"/>
    <property type="evidence" value="ECO:0007669"/>
    <property type="project" value="UniProtKB-EC"/>
</dbReference>
<feature type="active site" description="Nucleophile" evidence="8">
    <location>
        <position position="47"/>
    </location>
</feature>
<evidence type="ECO:0000313" key="13">
    <source>
        <dbReference type="EMBL" id="MFC0680254.1"/>
    </source>
</evidence>
<dbReference type="PANTHER" id="PTHR43013">
    <property type="entry name" value="GLUTAMYL-TRNA REDUCTASE"/>
    <property type="match status" value="1"/>
</dbReference>
<feature type="binding site" evidence="8">
    <location>
        <begin position="46"/>
        <end position="49"/>
    </location>
    <ligand>
        <name>substrate</name>
    </ligand>
</feature>
<comment type="caution">
    <text evidence="13">The sequence shown here is derived from an EMBL/GenBank/DDBJ whole genome shotgun (WGS) entry which is preliminary data.</text>
</comment>
<name>A0ABV6RTD9_9GAMM</name>
<dbReference type="Gene3D" id="3.30.460.30">
    <property type="entry name" value="Glutamyl-tRNA reductase, N-terminal domain"/>
    <property type="match status" value="1"/>
</dbReference>
<dbReference type="NCBIfam" id="TIGR01035">
    <property type="entry name" value="hemA"/>
    <property type="match status" value="1"/>
</dbReference>
<dbReference type="InterPro" id="IPR015896">
    <property type="entry name" value="4pyrrol_synth_GluRdtase_dimer"/>
</dbReference>
<reference evidence="13 14" key="1">
    <citation type="submission" date="2024-09" db="EMBL/GenBank/DDBJ databases">
        <authorList>
            <person name="Sun Q."/>
            <person name="Mori K."/>
        </authorList>
    </citation>
    <scope>NUCLEOTIDE SEQUENCE [LARGE SCALE GENOMIC DNA]</scope>
    <source>
        <strain evidence="13 14">KCTC 23076</strain>
    </source>
</reference>
<dbReference type="InterPro" id="IPR000343">
    <property type="entry name" value="4pyrrol_synth_GluRdtase"/>
</dbReference>
<comment type="similarity">
    <text evidence="2 8 9">Belongs to the glutamyl-tRNA reductase family.</text>
</comment>
<dbReference type="Pfam" id="PF01488">
    <property type="entry name" value="Shikimate_DH"/>
    <property type="match status" value="1"/>
</dbReference>
<dbReference type="Pfam" id="PF00745">
    <property type="entry name" value="GlutR_dimer"/>
    <property type="match status" value="1"/>
</dbReference>
<comment type="catalytic activity">
    <reaction evidence="7 8 9">
        <text>(S)-4-amino-5-oxopentanoate + tRNA(Glu) + NADP(+) = L-glutamyl-tRNA(Glu) + NADPH + H(+)</text>
        <dbReference type="Rhea" id="RHEA:12344"/>
        <dbReference type="Rhea" id="RHEA-COMP:9663"/>
        <dbReference type="Rhea" id="RHEA-COMP:9680"/>
        <dbReference type="ChEBI" id="CHEBI:15378"/>
        <dbReference type="ChEBI" id="CHEBI:57501"/>
        <dbReference type="ChEBI" id="CHEBI:57783"/>
        <dbReference type="ChEBI" id="CHEBI:58349"/>
        <dbReference type="ChEBI" id="CHEBI:78442"/>
        <dbReference type="ChEBI" id="CHEBI:78520"/>
        <dbReference type="EC" id="1.2.1.70"/>
    </reaction>
</comment>
<feature type="site" description="Important for activity" evidence="8">
    <location>
        <position position="104"/>
    </location>
</feature>
<evidence type="ECO:0000256" key="3">
    <source>
        <dbReference type="ARBA" id="ARBA00012970"/>
    </source>
</evidence>
<dbReference type="InterPro" id="IPR006151">
    <property type="entry name" value="Shikm_DH/Glu-tRNA_Rdtase"/>
</dbReference>
<comment type="function">
    <text evidence="8">Catalyzes the NADPH-dependent reduction of glutamyl-tRNA(Glu) to glutamate 1-semialdehyde (GSA).</text>
</comment>
<dbReference type="InterPro" id="IPR015895">
    <property type="entry name" value="4pyrrol_synth_GluRdtase_N"/>
</dbReference>
<evidence type="ECO:0000256" key="1">
    <source>
        <dbReference type="ARBA" id="ARBA00005059"/>
    </source>
</evidence>
<protein>
    <recommendedName>
        <fullName evidence="3 8">Glutamyl-tRNA reductase</fullName>
        <shortName evidence="8">GluTR</shortName>
        <ecNumber evidence="3 8">1.2.1.70</ecNumber>
    </recommendedName>
</protein>
<dbReference type="Proteomes" id="UP001589896">
    <property type="component" value="Unassembled WGS sequence"/>
</dbReference>
<gene>
    <name evidence="8" type="primary">hemA</name>
    <name evidence="13" type="ORF">ACFFGH_20660</name>
</gene>
<dbReference type="EC" id="1.2.1.70" evidence="3 8"/>
<dbReference type="InterPro" id="IPR036343">
    <property type="entry name" value="GluRdtase_N_sf"/>
</dbReference>
<sequence length="430" mass="44810">MLLCLTANHRNASFDLLDRLSVAAPSATAELVAQSTKVRGAVVLATCNRFEAYLDVDPSDATLLESGSDAVQATVQTLGAASGVDPAELQGAIRVLRGDDVAHHLFSVSAGLESVVVGEDEIAGQVRRALDFARKDGTTSSALERLFQHATRTSRHVRTTTSLGGAGRSLVRLALELASSRVTDWAEARVLVVGTGQYAATTLAALRDRGAADVRVYSATGRAARFSAKYGVRPEQNLADAIGDADVVITCTARYSVSPADVPNADRRLVIDLGLPRNVDPAVGRLPGVELLDLEVLSLHAPLPELNAASDARELVGSAASTFLAERAAAPGIVALRKHVYDALDAEIGRVTARAGADAVSADATVAALRHLAGVILHTPSVRARELARDGHADEFEAALATVFGIQIEQAPASLPAGFAADGDAEDRTA</sequence>
<evidence type="ECO:0000256" key="9">
    <source>
        <dbReference type="RuleBase" id="RU000584"/>
    </source>
</evidence>
<feature type="binding site" evidence="8">
    <location>
        <begin position="119"/>
        <end position="121"/>
    </location>
    <ligand>
        <name>substrate</name>
    </ligand>
</feature>
<feature type="domain" description="Tetrapyrrole biosynthesis glutamyl-tRNA reductase dimerisation" evidence="10">
    <location>
        <begin position="324"/>
        <end position="406"/>
    </location>
</feature>
<feature type="binding site" evidence="8">
    <location>
        <begin position="194"/>
        <end position="199"/>
    </location>
    <ligand>
        <name>NADP(+)</name>
        <dbReference type="ChEBI" id="CHEBI:58349"/>
    </ligand>
</feature>
<feature type="binding site" evidence="8">
    <location>
        <position position="125"/>
    </location>
    <ligand>
        <name>substrate</name>
    </ligand>
</feature>
<dbReference type="SUPFAM" id="SSF69742">
    <property type="entry name" value="Glutamyl tRNA-reductase catalytic, N-terminal domain"/>
    <property type="match status" value="1"/>
</dbReference>
<proteinExistence type="inferred from homology"/>
<dbReference type="PROSITE" id="PS00747">
    <property type="entry name" value="GLUTR"/>
    <property type="match status" value="1"/>
</dbReference>
<dbReference type="HAMAP" id="MF_00087">
    <property type="entry name" value="Glu_tRNA_reductase"/>
    <property type="match status" value="1"/>
</dbReference>
<dbReference type="EMBL" id="JBHLTG010000005">
    <property type="protein sequence ID" value="MFC0680254.1"/>
    <property type="molecule type" value="Genomic_DNA"/>
</dbReference>
<accession>A0ABV6RTD9</accession>